<accession>A0A2K3N423</accession>
<dbReference type="InterPro" id="IPR012340">
    <property type="entry name" value="NA-bd_OB-fold"/>
</dbReference>
<proteinExistence type="predicted"/>
<dbReference type="AlphaFoldDB" id="A0A2K3N423"/>
<dbReference type="InterPro" id="IPR003871">
    <property type="entry name" value="RFA1B/D_OB_1st"/>
</dbReference>
<comment type="caution">
    <text evidence="2">The sequence shown here is derived from an EMBL/GenBank/DDBJ whole genome shotgun (WGS) entry which is preliminary data.</text>
</comment>
<sequence>MVRVLRLWKLPAFLNSSETNSIEMMLVDEKGGNIHASIRKQFLYMFQSKIEEDFMGLMTGISAEKEYVRDGKITKMVVVELTDSSGKCECALFGDYVDDITKKLGKSSSGLPIVVIQFAKVKIFRDQASIQNVINTTKILVNPDIPEAEVFKNSIVLHGIDMDTTVPMIGGRAKPPMEEEFLKMYQKKRVADLNDMDEEGIFAVYGFVTAIVDGQEWWYPVCSKCKLRCLMPVSNDGSFPAEFKALVGKKMLFIIDKGMKQMKIVDGTFRVKRVCSDPKIIESFAEEGDCFTPVKAMTPVFNVDSDDGLDDLDFVDDSQSLLFIKDIIVTPPDFAKQSAEDDDVVNTVKRNLTEVFDVVAKEGKRKPGCTGMLMLMITMSSSNDMASLQTSMSPSSASYSSSTTTIDSSFSSPQITSIPSVYTTDFSAWSSGFNSSPSG</sequence>
<evidence type="ECO:0000259" key="1">
    <source>
        <dbReference type="Pfam" id="PF02721"/>
    </source>
</evidence>
<dbReference type="CDD" id="cd04481">
    <property type="entry name" value="RPA1_DBD_B_like"/>
    <property type="match status" value="1"/>
</dbReference>
<dbReference type="CDD" id="cd04480">
    <property type="entry name" value="RPA1_DBD_A_like"/>
    <property type="match status" value="1"/>
</dbReference>
<dbReference type="STRING" id="57577.A0A2K3N423"/>
<dbReference type="EMBL" id="ASHM01015964">
    <property type="protein sequence ID" value="PNX97803.1"/>
    <property type="molecule type" value="Genomic_DNA"/>
</dbReference>
<evidence type="ECO:0000313" key="3">
    <source>
        <dbReference type="Proteomes" id="UP000236291"/>
    </source>
</evidence>
<organism evidence="2 3">
    <name type="scientific">Trifolium pratense</name>
    <name type="common">Red clover</name>
    <dbReference type="NCBI Taxonomy" id="57577"/>
    <lineage>
        <taxon>Eukaryota</taxon>
        <taxon>Viridiplantae</taxon>
        <taxon>Streptophyta</taxon>
        <taxon>Embryophyta</taxon>
        <taxon>Tracheophyta</taxon>
        <taxon>Spermatophyta</taxon>
        <taxon>Magnoliopsida</taxon>
        <taxon>eudicotyledons</taxon>
        <taxon>Gunneridae</taxon>
        <taxon>Pentapetalae</taxon>
        <taxon>rosids</taxon>
        <taxon>fabids</taxon>
        <taxon>Fabales</taxon>
        <taxon>Fabaceae</taxon>
        <taxon>Papilionoideae</taxon>
        <taxon>50 kb inversion clade</taxon>
        <taxon>NPAAA clade</taxon>
        <taxon>Hologalegina</taxon>
        <taxon>IRL clade</taxon>
        <taxon>Trifolieae</taxon>
        <taxon>Trifolium</taxon>
    </lineage>
</organism>
<dbReference type="SUPFAM" id="SSF50249">
    <property type="entry name" value="Nucleic acid-binding proteins"/>
    <property type="match status" value="1"/>
</dbReference>
<dbReference type="PANTHER" id="PTHR47165:SF4">
    <property type="entry name" value="OS03G0429900 PROTEIN"/>
    <property type="match status" value="1"/>
</dbReference>
<evidence type="ECO:0000313" key="2">
    <source>
        <dbReference type="EMBL" id="PNX97803.1"/>
    </source>
</evidence>
<dbReference type="Pfam" id="PF02721">
    <property type="entry name" value="DUF223"/>
    <property type="match status" value="1"/>
</dbReference>
<gene>
    <name evidence="2" type="ORF">L195_g021037</name>
</gene>
<name>A0A2K3N423_TRIPR</name>
<dbReference type="Gene3D" id="2.40.50.140">
    <property type="entry name" value="Nucleic acid-binding proteins"/>
    <property type="match status" value="1"/>
</dbReference>
<dbReference type="Proteomes" id="UP000236291">
    <property type="component" value="Unassembled WGS sequence"/>
</dbReference>
<feature type="domain" description="Replication protein A 70 kDa DNA-binding subunit B/D first OB fold" evidence="1">
    <location>
        <begin position="2"/>
        <end position="59"/>
    </location>
</feature>
<reference evidence="2 3" key="1">
    <citation type="journal article" date="2014" name="Am. J. Bot.">
        <title>Genome assembly and annotation for red clover (Trifolium pratense; Fabaceae).</title>
        <authorList>
            <person name="Istvanek J."/>
            <person name="Jaros M."/>
            <person name="Krenek A."/>
            <person name="Repkova J."/>
        </authorList>
    </citation>
    <scope>NUCLEOTIDE SEQUENCE [LARGE SCALE GENOMIC DNA]</scope>
    <source>
        <strain evidence="3">cv. Tatra</strain>
        <tissue evidence="2">Young leaves</tissue>
    </source>
</reference>
<protein>
    <submittedName>
        <fullName evidence="2">Replication factor A protein</fullName>
    </submittedName>
</protein>
<dbReference type="PANTHER" id="PTHR47165">
    <property type="entry name" value="OS03G0429900 PROTEIN"/>
    <property type="match status" value="1"/>
</dbReference>
<reference evidence="2 3" key="2">
    <citation type="journal article" date="2017" name="Front. Plant Sci.">
        <title>Gene Classification and Mining of Molecular Markers Useful in Red Clover (Trifolium pratense) Breeding.</title>
        <authorList>
            <person name="Istvanek J."/>
            <person name="Dluhosova J."/>
            <person name="Dluhos P."/>
            <person name="Patkova L."/>
            <person name="Nedelnik J."/>
            <person name="Repkova J."/>
        </authorList>
    </citation>
    <scope>NUCLEOTIDE SEQUENCE [LARGE SCALE GENOMIC DNA]</scope>
    <source>
        <strain evidence="3">cv. Tatra</strain>
        <tissue evidence="2">Young leaves</tissue>
    </source>
</reference>